<dbReference type="EMBL" id="AMWG01000113">
    <property type="protein sequence ID" value="ELP32061.1"/>
    <property type="molecule type" value="Genomic_DNA"/>
</dbReference>
<sequence>ALDERLDSVQSLSFSYNAVSVPNGMFASDPILDENGVLTLTPNANAYGYAVFEITVTDDGKSYDSATGQLEPDPQSVTRVLTVHITPVNDAPVTFDRELEVDEAVEYSDGTLVEPPTPAFIDLAPEDFLGRAAGGPELAEPSDFTDDVDADDEFDEEEQNLRVVQFTVTLQDGSPEDVHAAQNNGVELQLRTGRITFNFDANGAYTGGIYYPNEDYNQETPFAANEQFTYIVEDLGVTTIPGSLDVTGTTEQVDYTTEGGVGSNNRSEPRTMTLITRAKNDEPEFPTFNTVTFAEDVSAA</sequence>
<dbReference type="AlphaFoldDB" id="L7CG71"/>
<name>L7CG71_RHOBT</name>
<accession>L7CG71</accession>
<evidence type="ECO:0000313" key="2">
    <source>
        <dbReference type="Proteomes" id="UP000010959"/>
    </source>
</evidence>
<reference evidence="1 2" key="1">
    <citation type="journal article" date="2013" name="Mar. Genomics">
        <title>Expression of sulfatases in Rhodopirellula baltica and the diversity of sulfatases in the genus Rhodopirellula.</title>
        <authorList>
            <person name="Wegner C.E."/>
            <person name="Richter-Heitmann T."/>
            <person name="Klindworth A."/>
            <person name="Klockow C."/>
            <person name="Richter M."/>
            <person name="Achstetter T."/>
            <person name="Glockner F.O."/>
            <person name="Harder J."/>
        </authorList>
    </citation>
    <scope>NUCLEOTIDE SEQUENCE [LARGE SCALE GENOMIC DNA]</scope>
    <source>
        <strain evidence="1 2">SWK14</strain>
    </source>
</reference>
<protein>
    <submittedName>
        <fullName evidence="1">Uncharacterized protein</fullName>
    </submittedName>
</protein>
<gene>
    <name evidence="1" type="ORF">RBSWK_04009</name>
</gene>
<dbReference type="Proteomes" id="UP000010959">
    <property type="component" value="Unassembled WGS sequence"/>
</dbReference>
<comment type="caution">
    <text evidence="1">The sequence shown here is derived from an EMBL/GenBank/DDBJ whole genome shotgun (WGS) entry which is preliminary data.</text>
</comment>
<proteinExistence type="predicted"/>
<evidence type="ECO:0000313" key="1">
    <source>
        <dbReference type="EMBL" id="ELP32061.1"/>
    </source>
</evidence>
<feature type="non-terminal residue" evidence="1">
    <location>
        <position position="1"/>
    </location>
</feature>
<feature type="non-terminal residue" evidence="1">
    <location>
        <position position="300"/>
    </location>
</feature>
<organism evidence="1 2">
    <name type="scientific">Rhodopirellula baltica SWK14</name>
    <dbReference type="NCBI Taxonomy" id="993516"/>
    <lineage>
        <taxon>Bacteria</taxon>
        <taxon>Pseudomonadati</taxon>
        <taxon>Planctomycetota</taxon>
        <taxon>Planctomycetia</taxon>
        <taxon>Pirellulales</taxon>
        <taxon>Pirellulaceae</taxon>
        <taxon>Rhodopirellula</taxon>
    </lineage>
</organism>